<feature type="domain" description="STAS" evidence="3">
    <location>
        <begin position="16"/>
        <end position="125"/>
    </location>
</feature>
<comment type="caution">
    <text evidence="4">The sequence shown here is derived from an EMBL/GenBank/DDBJ whole genome shotgun (WGS) entry which is preliminary data.</text>
</comment>
<dbReference type="InterPro" id="IPR002645">
    <property type="entry name" value="STAS_dom"/>
</dbReference>
<comment type="similarity">
    <text evidence="1 2">Belongs to the anti-sigma-factor antagonist family.</text>
</comment>
<dbReference type="PANTHER" id="PTHR33495">
    <property type="entry name" value="ANTI-SIGMA FACTOR ANTAGONIST TM_1081-RELATED-RELATED"/>
    <property type="match status" value="1"/>
</dbReference>
<gene>
    <name evidence="4" type="ORF">GCM10018785_48220</name>
</gene>
<dbReference type="CDD" id="cd07043">
    <property type="entry name" value="STAS_anti-anti-sigma_factors"/>
    <property type="match status" value="1"/>
</dbReference>
<evidence type="ECO:0000256" key="1">
    <source>
        <dbReference type="ARBA" id="ARBA00009013"/>
    </source>
</evidence>
<dbReference type="RefSeq" id="WP_190138104.1">
    <property type="nucleotide sequence ID" value="NZ_BNBT01000084.1"/>
</dbReference>
<dbReference type="NCBIfam" id="TIGR00377">
    <property type="entry name" value="ant_ant_sig"/>
    <property type="match status" value="1"/>
</dbReference>
<dbReference type="EMBL" id="BNBT01000084">
    <property type="protein sequence ID" value="GHE74361.1"/>
    <property type="molecule type" value="Genomic_DNA"/>
</dbReference>
<dbReference type="Proteomes" id="UP000608024">
    <property type="component" value="Unassembled WGS sequence"/>
</dbReference>
<evidence type="ECO:0000259" key="3">
    <source>
        <dbReference type="PROSITE" id="PS50801"/>
    </source>
</evidence>
<dbReference type="InterPro" id="IPR036513">
    <property type="entry name" value="STAS_dom_sf"/>
</dbReference>
<dbReference type="Pfam" id="PF01740">
    <property type="entry name" value="STAS"/>
    <property type="match status" value="1"/>
</dbReference>
<dbReference type="AlphaFoldDB" id="A0A919DSZ9"/>
<dbReference type="Gene3D" id="3.30.750.24">
    <property type="entry name" value="STAS domain"/>
    <property type="match status" value="1"/>
</dbReference>
<name>A0A919DSZ9_9ACTN</name>
<dbReference type="SUPFAM" id="SSF52091">
    <property type="entry name" value="SpoIIaa-like"/>
    <property type="match status" value="1"/>
</dbReference>
<organism evidence="4 5">
    <name type="scientific">Streptomyces longispororuber</name>
    <dbReference type="NCBI Taxonomy" id="68230"/>
    <lineage>
        <taxon>Bacteria</taxon>
        <taxon>Bacillati</taxon>
        <taxon>Actinomycetota</taxon>
        <taxon>Actinomycetes</taxon>
        <taxon>Kitasatosporales</taxon>
        <taxon>Streptomycetaceae</taxon>
        <taxon>Streptomyces</taxon>
    </lineage>
</organism>
<reference evidence="4" key="1">
    <citation type="journal article" date="2014" name="Int. J. Syst. Evol. Microbiol.">
        <title>Complete genome sequence of Corynebacterium casei LMG S-19264T (=DSM 44701T), isolated from a smear-ripened cheese.</title>
        <authorList>
            <consortium name="US DOE Joint Genome Institute (JGI-PGF)"/>
            <person name="Walter F."/>
            <person name="Albersmeier A."/>
            <person name="Kalinowski J."/>
            <person name="Ruckert C."/>
        </authorList>
    </citation>
    <scope>NUCLEOTIDE SEQUENCE</scope>
    <source>
        <strain evidence="4">JCM 4784</strain>
    </source>
</reference>
<proteinExistence type="inferred from homology"/>
<sequence length="133" mass="14393">MHQEELRDVALAAPDSPPRVYECGDGVVVELRGEIDLVGHQRAAPVLDPVTSGDARTVVIDLTYATFIDCSCLTLLMRAWRRVTARGARLRVVCTNRMALHMMSITGLRATLAPVATVDEALGRQGPGVRRGA</sequence>
<protein>
    <recommendedName>
        <fullName evidence="2">Anti-sigma factor antagonist</fullName>
    </recommendedName>
</protein>
<dbReference type="PROSITE" id="PS50801">
    <property type="entry name" value="STAS"/>
    <property type="match status" value="1"/>
</dbReference>
<dbReference type="GO" id="GO:0043856">
    <property type="term" value="F:anti-sigma factor antagonist activity"/>
    <property type="evidence" value="ECO:0007669"/>
    <property type="project" value="InterPro"/>
</dbReference>
<evidence type="ECO:0000256" key="2">
    <source>
        <dbReference type="RuleBase" id="RU003749"/>
    </source>
</evidence>
<evidence type="ECO:0000313" key="5">
    <source>
        <dbReference type="Proteomes" id="UP000608024"/>
    </source>
</evidence>
<evidence type="ECO:0000313" key="4">
    <source>
        <dbReference type="EMBL" id="GHE74361.1"/>
    </source>
</evidence>
<dbReference type="InterPro" id="IPR003658">
    <property type="entry name" value="Anti-sigma_ant"/>
</dbReference>
<keyword evidence="5" id="KW-1185">Reference proteome</keyword>
<dbReference type="PANTHER" id="PTHR33495:SF2">
    <property type="entry name" value="ANTI-SIGMA FACTOR ANTAGONIST TM_1081-RELATED"/>
    <property type="match status" value="1"/>
</dbReference>
<reference evidence="4" key="2">
    <citation type="submission" date="2020-09" db="EMBL/GenBank/DDBJ databases">
        <authorList>
            <person name="Sun Q."/>
            <person name="Ohkuma M."/>
        </authorList>
    </citation>
    <scope>NUCLEOTIDE SEQUENCE</scope>
    <source>
        <strain evidence="4">JCM 4784</strain>
    </source>
</reference>
<accession>A0A919DSZ9</accession>